<dbReference type="AlphaFoldDB" id="A0A0G0IJP9"/>
<dbReference type="SUPFAM" id="SSF53448">
    <property type="entry name" value="Nucleotide-diphospho-sugar transferases"/>
    <property type="match status" value="1"/>
</dbReference>
<organism evidence="2 3">
    <name type="scientific">Candidatus Roizmanbacteria bacterium GW2011_GWC2_37_13</name>
    <dbReference type="NCBI Taxonomy" id="1618486"/>
    <lineage>
        <taxon>Bacteria</taxon>
        <taxon>Candidatus Roizmaniibacteriota</taxon>
    </lineage>
</organism>
<protein>
    <submittedName>
        <fullName evidence="2">Glycosyl transferase</fullName>
    </submittedName>
</protein>
<dbReference type="InterPro" id="IPR029044">
    <property type="entry name" value="Nucleotide-diphossugar_trans"/>
</dbReference>
<accession>A0A0G0IJP9</accession>
<dbReference type="CDD" id="cd00761">
    <property type="entry name" value="Glyco_tranf_GTA_type"/>
    <property type="match status" value="1"/>
</dbReference>
<feature type="domain" description="Glycosyltransferase 2-like" evidence="1">
    <location>
        <begin position="4"/>
        <end position="108"/>
    </location>
</feature>
<evidence type="ECO:0000313" key="3">
    <source>
        <dbReference type="Proteomes" id="UP000034917"/>
    </source>
</evidence>
<keyword evidence="2" id="KW-0808">Transferase</keyword>
<dbReference type="EMBL" id="LBSV01000016">
    <property type="protein sequence ID" value="KKQ24439.1"/>
    <property type="molecule type" value="Genomic_DNA"/>
</dbReference>
<evidence type="ECO:0000313" key="2">
    <source>
        <dbReference type="EMBL" id="KKQ24439.1"/>
    </source>
</evidence>
<dbReference type="InterPro" id="IPR001173">
    <property type="entry name" value="Glyco_trans_2-like"/>
</dbReference>
<dbReference type="PANTHER" id="PTHR43630:SF2">
    <property type="entry name" value="GLYCOSYLTRANSFERASE"/>
    <property type="match status" value="1"/>
</dbReference>
<comment type="caution">
    <text evidence="2">The sequence shown here is derived from an EMBL/GenBank/DDBJ whole genome shotgun (WGS) entry which is preliminary data.</text>
</comment>
<evidence type="ECO:0000259" key="1">
    <source>
        <dbReference type="Pfam" id="PF00535"/>
    </source>
</evidence>
<dbReference type="Proteomes" id="UP000034917">
    <property type="component" value="Unassembled WGS sequence"/>
</dbReference>
<dbReference type="GO" id="GO:0016740">
    <property type="term" value="F:transferase activity"/>
    <property type="evidence" value="ECO:0007669"/>
    <property type="project" value="UniProtKB-KW"/>
</dbReference>
<dbReference type="PANTHER" id="PTHR43630">
    <property type="entry name" value="POLY-BETA-1,6-N-ACETYL-D-GLUCOSAMINE SYNTHASE"/>
    <property type="match status" value="1"/>
</dbReference>
<name>A0A0G0IJP9_9BACT</name>
<proteinExistence type="predicted"/>
<dbReference type="Gene3D" id="3.90.550.10">
    <property type="entry name" value="Spore Coat Polysaccharide Biosynthesis Protein SpsA, Chain A"/>
    <property type="match status" value="1"/>
</dbReference>
<feature type="non-terminal residue" evidence="2">
    <location>
        <position position="112"/>
    </location>
</feature>
<reference evidence="2 3" key="1">
    <citation type="journal article" date="2015" name="Nature">
        <title>rRNA introns, odd ribosomes, and small enigmatic genomes across a large radiation of phyla.</title>
        <authorList>
            <person name="Brown C.T."/>
            <person name="Hug L.A."/>
            <person name="Thomas B.C."/>
            <person name="Sharon I."/>
            <person name="Castelle C.J."/>
            <person name="Singh A."/>
            <person name="Wilkins M.J."/>
            <person name="Williams K.H."/>
            <person name="Banfield J.F."/>
        </authorList>
    </citation>
    <scope>NUCLEOTIDE SEQUENCE [LARGE SCALE GENOMIC DNA]</scope>
</reference>
<gene>
    <name evidence="2" type="ORF">US40_C0016G0001</name>
</gene>
<sequence>MKVSVIIPVFNEEKYIKSCLDSLISQEEKPDEIIVIDNNSTDRTIDIVKKYPQVKVINEKKQGIAYARNAGFNAATGDILVKCDADSRFPINFIKNIKKKFSDSNSIVGLSM</sequence>
<dbReference type="Pfam" id="PF00535">
    <property type="entry name" value="Glycos_transf_2"/>
    <property type="match status" value="1"/>
</dbReference>